<dbReference type="Pfam" id="PF04175">
    <property type="entry name" value="DUF406"/>
    <property type="match status" value="1"/>
</dbReference>
<comment type="similarity">
    <text evidence="1">Belongs to the UPF0381 family.</text>
</comment>
<dbReference type="InterPro" id="IPR035571">
    <property type="entry name" value="UPF0234-like_C"/>
</dbReference>
<keyword evidence="3" id="KW-1185">Reference proteome</keyword>
<dbReference type="STRING" id="1515746.HR45_11860"/>
<dbReference type="OrthoDB" id="5588209at2"/>
<comment type="caution">
    <text evidence="2">The sequence shown here is derived from an EMBL/GenBank/DDBJ whole genome shotgun (WGS) entry which is preliminary data.</text>
</comment>
<evidence type="ECO:0000313" key="3">
    <source>
        <dbReference type="Proteomes" id="UP000029264"/>
    </source>
</evidence>
<dbReference type="AlphaFoldDB" id="A0A094JY76"/>
<gene>
    <name evidence="2" type="ORF">HR45_11860</name>
</gene>
<proteinExistence type="inferred from homology"/>
<protein>
    <recommendedName>
        <fullName evidence="4">DUF406 family protein</fullName>
    </recommendedName>
</protein>
<dbReference type="Proteomes" id="UP000029264">
    <property type="component" value="Unassembled WGS sequence"/>
</dbReference>
<accession>A0A094JY76</accession>
<reference evidence="2 3" key="1">
    <citation type="submission" date="2014-06" db="EMBL/GenBank/DDBJ databases">
        <title>Shewanella sp. YQH10.</title>
        <authorList>
            <person name="Liu Y."/>
            <person name="Zeng R."/>
        </authorList>
    </citation>
    <scope>NUCLEOTIDE SEQUENCE [LARGE SCALE GENOMIC DNA]</scope>
    <source>
        <strain evidence="2 3">YQH10</strain>
    </source>
</reference>
<dbReference type="PANTHER" id="PTHR38769">
    <property type="entry name" value="UPF0381 PROTEIN YFCZ-RELATED"/>
    <property type="match status" value="1"/>
</dbReference>
<dbReference type="Gene3D" id="3.30.70.860">
    <property type="match status" value="1"/>
</dbReference>
<evidence type="ECO:0000313" key="2">
    <source>
        <dbReference type="EMBL" id="KFZ37341.1"/>
    </source>
</evidence>
<dbReference type="GO" id="GO:0005829">
    <property type="term" value="C:cytosol"/>
    <property type="evidence" value="ECO:0007669"/>
    <property type="project" value="TreeGrafter"/>
</dbReference>
<organism evidence="2 3">
    <name type="scientific">Shewanella mangrovi</name>
    <dbReference type="NCBI Taxonomy" id="1515746"/>
    <lineage>
        <taxon>Bacteria</taxon>
        <taxon>Pseudomonadati</taxon>
        <taxon>Pseudomonadota</taxon>
        <taxon>Gammaproteobacteria</taxon>
        <taxon>Alteromonadales</taxon>
        <taxon>Shewanellaceae</taxon>
        <taxon>Shewanella</taxon>
    </lineage>
</organism>
<evidence type="ECO:0000256" key="1">
    <source>
        <dbReference type="ARBA" id="ARBA00006201"/>
    </source>
</evidence>
<sequence>MKSIKDAQSSLVNDTCAECGSYVDIGAVIEESDTLLKVEFVGESAIEQAEQLGQQAKARFADVTYQVQAMVDGAQLLVNFGCSAEKMIFQLQHSLP</sequence>
<dbReference type="PANTHER" id="PTHR38769:SF1">
    <property type="entry name" value="UPF0381 PROTEIN YFCZ-RELATED"/>
    <property type="match status" value="1"/>
</dbReference>
<dbReference type="eggNOG" id="COG3691">
    <property type="taxonomic scope" value="Bacteria"/>
</dbReference>
<evidence type="ECO:0008006" key="4">
    <source>
        <dbReference type="Google" id="ProtNLM"/>
    </source>
</evidence>
<name>A0A094JY76_9GAMM</name>
<dbReference type="InterPro" id="IPR005272">
    <property type="entry name" value="DUF406"/>
</dbReference>
<dbReference type="EMBL" id="JPEO01000007">
    <property type="protein sequence ID" value="KFZ37341.1"/>
    <property type="molecule type" value="Genomic_DNA"/>
</dbReference>